<accession>A0A6A6P3F2</accession>
<gene>
    <name evidence="2" type="ORF">BDY21DRAFT_411749</name>
</gene>
<keyword evidence="3" id="KW-1185">Reference proteome</keyword>
<evidence type="ECO:0000256" key="1">
    <source>
        <dbReference type="SAM" id="MobiDB-lite"/>
    </source>
</evidence>
<dbReference type="EMBL" id="MU001678">
    <property type="protein sequence ID" value="KAF2458282.1"/>
    <property type="molecule type" value="Genomic_DNA"/>
</dbReference>
<proteinExistence type="predicted"/>
<dbReference type="AlphaFoldDB" id="A0A6A6P3F2"/>
<sequence>MKQVPGMMTMGCGVAFTSKKSSCGGRDNVVQIGRRARAGSRIARAGGARHKRLKMRENMAGGCEGGRSENWAEGEQSAPSLDTGRSCRDASCLLVFCFWKPRREARAADQTGGTKVAIYYRKGKRAGGQRCAGGAAFGEQQRRGQARPGPHAAGPVFRVRIARERKVRSRYRVPGEHARLCARRCPVYRARRRLGAAGRCSWHERGKRGNGGVGGRGPLDLQSSIPSCAPRPAAARPALDLAVDKPAEGRRAGTGWYGCGPLGAAPRLTASTARRRPPDAQRHHRRARRRGGLRWSWAGPVWSGWWLRRAPARRWPVAVATARARGRRVAGAVLRSNQGPWDRSLDLDRVLDRALALVLVPVLAPFAVPPPRPRPVARCKATSLHRPMSRGSPGDARPTCVHWRAPPCSSRRVWPAGRPAPAAARICSPAPIGPAPQLPPAGSRAGVRRPAARTGHSAARLLPARRRRGSNLPRRAAGGGRSP</sequence>
<feature type="region of interest" description="Disordered" evidence="1">
    <location>
        <begin position="431"/>
        <end position="483"/>
    </location>
</feature>
<organism evidence="2 3">
    <name type="scientific">Lineolata rhizophorae</name>
    <dbReference type="NCBI Taxonomy" id="578093"/>
    <lineage>
        <taxon>Eukaryota</taxon>
        <taxon>Fungi</taxon>
        <taxon>Dikarya</taxon>
        <taxon>Ascomycota</taxon>
        <taxon>Pezizomycotina</taxon>
        <taxon>Dothideomycetes</taxon>
        <taxon>Dothideomycetes incertae sedis</taxon>
        <taxon>Lineolatales</taxon>
        <taxon>Lineolataceae</taxon>
        <taxon>Lineolata</taxon>
    </lineage>
</organism>
<protein>
    <submittedName>
        <fullName evidence="2">Uncharacterized protein</fullName>
    </submittedName>
</protein>
<feature type="region of interest" description="Disordered" evidence="1">
    <location>
        <begin position="60"/>
        <end position="83"/>
    </location>
</feature>
<evidence type="ECO:0000313" key="3">
    <source>
        <dbReference type="Proteomes" id="UP000799766"/>
    </source>
</evidence>
<name>A0A6A6P3F2_9PEZI</name>
<reference evidence="2" key="1">
    <citation type="journal article" date="2020" name="Stud. Mycol.">
        <title>101 Dothideomycetes genomes: a test case for predicting lifestyles and emergence of pathogens.</title>
        <authorList>
            <person name="Haridas S."/>
            <person name="Albert R."/>
            <person name="Binder M."/>
            <person name="Bloem J."/>
            <person name="Labutti K."/>
            <person name="Salamov A."/>
            <person name="Andreopoulos B."/>
            <person name="Baker S."/>
            <person name="Barry K."/>
            <person name="Bills G."/>
            <person name="Bluhm B."/>
            <person name="Cannon C."/>
            <person name="Castanera R."/>
            <person name="Culley D."/>
            <person name="Daum C."/>
            <person name="Ezra D."/>
            <person name="Gonzalez J."/>
            <person name="Henrissat B."/>
            <person name="Kuo A."/>
            <person name="Liang C."/>
            <person name="Lipzen A."/>
            <person name="Lutzoni F."/>
            <person name="Magnuson J."/>
            <person name="Mondo S."/>
            <person name="Nolan M."/>
            <person name="Ohm R."/>
            <person name="Pangilinan J."/>
            <person name="Park H.-J."/>
            <person name="Ramirez L."/>
            <person name="Alfaro M."/>
            <person name="Sun H."/>
            <person name="Tritt A."/>
            <person name="Yoshinaga Y."/>
            <person name="Zwiers L.-H."/>
            <person name="Turgeon B."/>
            <person name="Goodwin S."/>
            <person name="Spatafora J."/>
            <person name="Crous P."/>
            <person name="Grigoriev I."/>
        </authorList>
    </citation>
    <scope>NUCLEOTIDE SEQUENCE</scope>
    <source>
        <strain evidence="2">ATCC 16933</strain>
    </source>
</reference>
<evidence type="ECO:0000313" key="2">
    <source>
        <dbReference type="EMBL" id="KAF2458282.1"/>
    </source>
</evidence>
<dbReference type="Proteomes" id="UP000799766">
    <property type="component" value="Unassembled WGS sequence"/>
</dbReference>